<geneLocation type="plasmid" evidence="2"/>
<dbReference type="EMBL" id="CP012748">
    <property type="protein sequence ID" value="ALL71695.1"/>
    <property type="molecule type" value="Genomic_DNA"/>
</dbReference>
<keyword evidence="1" id="KW-0614">Plasmid</keyword>
<accession>A0A0P0RRI8</accession>
<evidence type="ECO:0000313" key="1">
    <source>
        <dbReference type="EMBL" id="ALL71695.1"/>
    </source>
</evidence>
<dbReference type="Proteomes" id="UP000019146">
    <property type="component" value="Plasmid unnamed"/>
</dbReference>
<name>A0A0P0RRI8_9BURK</name>
<dbReference type="KEGG" id="bcai:K788_00035825"/>
<dbReference type="AlphaFoldDB" id="A0A0P0RRI8"/>
<proteinExistence type="predicted"/>
<evidence type="ECO:0000313" key="2">
    <source>
        <dbReference type="Proteomes" id="UP000019146"/>
    </source>
</evidence>
<reference evidence="1 2" key="1">
    <citation type="journal article" date="2014" name="Genome Announc.">
        <title>Draft Genome Sequence of the Haloacid-Degrading Burkholderia caribensis Strain MBA4.</title>
        <authorList>
            <person name="Pan Y."/>
            <person name="Kong K.F."/>
            <person name="Tsang J.S."/>
        </authorList>
    </citation>
    <scope>NUCLEOTIDE SEQUENCE [LARGE SCALE GENOMIC DNA]</scope>
    <source>
        <strain evidence="1 2">MBA4</strain>
        <plasmid evidence="2">Plasmid</plasmid>
    </source>
</reference>
<protein>
    <submittedName>
        <fullName evidence="1">Uncharacterized protein</fullName>
    </submittedName>
</protein>
<sequence>MVALAFDVVNINFGKSIDKITPNDFCRSDLLNLKENLIVAMDDDEYAYATSPDYNLDLQIETFEWLSEARDCSKKRNRIIGSVNDVLQYLVDFPEDDGKFCEIIERSRYYGFSGIDRENNPHRYDFLLFKERLSHMDRASQKKFIMIETIGLGEEITIRQNNYLWAVRLMAERKISFFRKNHDFAKELYINATTRAQVINLCAKYEKFLLKLLQ</sequence>
<gene>
    <name evidence="1" type="ORF">K788_00035825</name>
</gene>
<organism evidence="1 2">
    <name type="scientific">Paraburkholderia caribensis MBA4</name>
    <dbReference type="NCBI Taxonomy" id="1323664"/>
    <lineage>
        <taxon>Bacteria</taxon>
        <taxon>Pseudomonadati</taxon>
        <taxon>Pseudomonadota</taxon>
        <taxon>Betaproteobacteria</taxon>
        <taxon>Burkholderiales</taxon>
        <taxon>Burkholderiaceae</taxon>
        <taxon>Paraburkholderia</taxon>
    </lineage>
</organism>